<dbReference type="PANTHER" id="PTHR35807:SF1">
    <property type="entry name" value="TRANSCRIPTIONAL REGULATOR REDD"/>
    <property type="match status" value="1"/>
</dbReference>
<dbReference type="GO" id="GO:0004553">
    <property type="term" value="F:hydrolase activity, hydrolyzing O-glycosyl compounds"/>
    <property type="evidence" value="ECO:0007669"/>
    <property type="project" value="UniProtKB-ARBA"/>
</dbReference>
<sequence length="795" mass="91264">MTHWQLLKNVEHVFINVKCNQLGFRREYLKNIWSFILTFIFGFCVCQAQKDYGSLSKEEKKEIRLRSHLLIDLNSVLLDSLPIAQRISNTTPWAIIPSSKKNKNVRFLHEYSKYQNKLIVLGTRNILENIPSELSVVWVNDRDVETLNIEEEQTLSEVDSNGVQELLRVYVKNKDSLGIDKLLNVWLKKGKTPNFIETAGAIGHINSLVDSLNRQPKIYGVVHNELGELHGVSFKGYLQNHVQGNFSLPIDESQTLPALIPYKSGYYFSPDIIYTTPENRNNPKDFMAFPLNPEYALTHDYVFGTQIRNKLAFDSSKLISNNVVAKKDSVFGDVSYFSNGAFIDTGITSKSALKSNFSICAWIKPTQLDPNNSILGKGDNFVFKLHQGFLTFTMAGIKDYVSTSSPIPLNEWSHIALVYSKIESMLYFYVNGKKTDSMRLISNYKNSDFHLMIGSNLWEEFFVGYMKEVKIWERELNDKEVKQQFIGIPKASKDFSALMWWLIVVFLIAAVFFIFLYNFKKNKDSLIPRKKPVNTLNVAIHNGSSDSAILCFGPLRIMDSKGVEIAKKLTPLQKKMFIIVFLHSQNGQKGISTKELTGILWPGKSIAQAKNTRSTTIQNLRLILSSCKGVELIFKDKCWFMDVGANCFSNYAVSEEYLTMYKNEEYDHTDFEKDLPKLLSIISSGRLLANESYPWLDPFIEKFSNRVVELCIQIGEKLEIESQNELIFDLANVICIYDDLNEHALKMKLNVLIYQGKLSLANHVYDNFAKLYEQLYKEKYEVSFEKIIVLKDYQS</sequence>
<dbReference type="InterPro" id="IPR051677">
    <property type="entry name" value="AfsR-DnrI-RedD_regulator"/>
</dbReference>
<dbReference type="GO" id="GO:0005975">
    <property type="term" value="P:carbohydrate metabolic process"/>
    <property type="evidence" value="ECO:0007669"/>
    <property type="project" value="UniProtKB-ARBA"/>
</dbReference>
<name>A0A1N7AML4_9FLAO</name>
<dbReference type="PANTHER" id="PTHR35807">
    <property type="entry name" value="TRANSCRIPTIONAL REGULATOR REDD-RELATED"/>
    <property type="match status" value="1"/>
</dbReference>
<keyword evidence="3" id="KW-1185">Reference proteome</keyword>
<organism evidence="2 3">
    <name type="scientific">Maribacter ulvicola</name>
    <dbReference type="NCBI Taxonomy" id="228959"/>
    <lineage>
        <taxon>Bacteria</taxon>
        <taxon>Pseudomonadati</taxon>
        <taxon>Bacteroidota</taxon>
        <taxon>Flavobacteriia</taxon>
        <taxon>Flavobacteriales</taxon>
        <taxon>Flavobacteriaceae</taxon>
        <taxon>Maribacter</taxon>
    </lineage>
</organism>
<evidence type="ECO:0000256" key="1">
    <source>
        <dbReference type="SAM" id="Phobius"/>
    </source>
</evidence>
<feature type="transmembrane region" description="Helical" evidence="1">
    <location>
        <begin position="498"/>
        <end position="519"/>
    </location>
</feature>
<accession>A0A1N7AML4</accession>
<keyword evidence="1" id="KW-1133">Transmembrane helix</keyword>
<dbReference type="STRING" id="228959.SAMN05421797_1133"/>
<protein>
    <submittedName>
        <fullName evidence="2">Concanavalin A-like lectin/glucanases superfamily protein</fullName>
    </submittedName>
</protein>
<dbReference type="InterPro" id="IPR013320">
    <property type="entry name" value="ConA-like_dom_sf"/>
</dbReference>
<reference evidence="3" key="1">
    <citation type="submission" date="2017-01" db="EMBL/GenBank/DDBJ databases">
        <authorList>
            <person name="Varghese N."/>
            <person name="Submissions S."/>
        </authorList>
    </citation>
    <scope>NUCLEOTIDE SEQUENCE [LARGE SCALE GENOMIC DNA]</scope>
    <source>
        <strain evidence="3">DSM 15366</strain>
    </source>
</reference>
<keyword evidence="1" id="KW-0472">Membrane</keyword>
<dbReference type="GO" id="GO:0003677">
    <property type="term" value="F:DNA binding"/>
    <property type="evidence" value="ECO:0007669"/>
    <property type="project" value="TreeGrafter"/>
</dbReference>
<dbReference type="Gene3D" id="2.60.120.200">
    <property type="match status" value="1"/>
</dbReference>
<evidence type="ECO:0000313" key="3">
    <source>
        <dbReference type="Proteomes" id="UP000186953"/>
    </source>
</evidence>
<dbReference type="Pfam" id="PF13385">
    <property type="entry name" value="Laminin_G_3"/>
    <property type="match status" value="1"/>
</dbReference>
<dbReference type="GO" id="GO:0006355">
    <property type="term" value="P:regulation of DNA-templated transcription"/>
    <property type="evidence" value="ECO:0007669"/>
    <property type="project" value="TreeGrafter"/>
</dbReference>
<dbReference type="GO" id="GO:0030246">
    <property type="term" value="F:carbohydrate binding"/>
    <property type="evidence" value="ECO:0007669"/>
    <property type="project" value="UniProtKB-KW"/>
</dbReference>
<gene>
    <name evidence="2" type="ORF">SAMN05421797_1133</name>
</gene>
<proteinExistence type="predicted"/>
<dbReference type="SUPFAM" id="SSF49899">
    <property type="entry name" value="Concanavalin A-like lectins/glucanases"/>
    <property type="match status" value="1"/>
</dbReference>
<evidence type="ECO:0000313" key="2">
    <source>
        <dbReference type="EMBL" id="SIR40285.1"/>
    </source>
</evidence>
<keyword evidence="2" id="KW-0430">Lectin</keyword>
<dbReference type="AlphaFoldDB" id="A0A1N7AML4"/>
<keyword evidence="1" id="KW-0812">Transmembrane</keyword>
<dbReference type="Proteomes" id="UP000186953">
    <property type="component" value="Unassembled WGS sequence"/>
</dbReference>
<dbReference type="EMBL" id="FTMA01000013">
    <property type="protein sequence ID" value="SIR40285.1"/>
    <property type="molecule type" value="Genomic_DNA"/>
</dbReference>